<keyword evidence="7" id="KW-1185">Reference proteome</keyword>
<gene>
    <name evidence="6" type="ORF">INT48_001141</name>
</gene>
<dbReference type="PANTHER" id="PTHR42683">
    <property type="entry name" value="ALDEHYDE REDUCTASE"/>
    <property type="match status" value="1"/>
</dbReference>
<keyword evidence="4" id="KW-0472">Membrane</keyword>
<protein>
    <recommendedName>
        <fullName evidence="5">Alcohol dehydrogenase-like N-terminal domain-containing protein</fullName>
    </recommendedName>
</protein>
<dbReference type="GO" id="GO:0016616">
    <property type="term" value="F:oxidoreductase activity, acting on the CH-OH group of donors, NAD or NADP as acceptor"/>
    <property type="evidence" value="ECO:0007669"/>
    <property type="project" value="InterPro"/>
</dbReference>
<keyword evidence="4" id="KW-0812">Transmembrane</keyword>
<evidence type="ECO:0000313" key="6">
    <source>
        <dbReference type="EMBL" id="KAG2232073.1"/>
    </source>
</evidence>
<dbReference type="Pfam" id="PF08240">
    <property type="entry name" value="ADH_N"/>
    <property type="match status" value="1"/>
</dbReference>
<comment type="caution">
    <text evidence="6">The sequence shown here is derived from an EMBL/GenBank/DDBJ whole genome shotgun (WGS) entry which is preliminary data.</text>
</comment>
<dbReference type="Gene3D" id="3.90.180.10">
    <property type="entry name" value="Medium-chain alcohol dehydrogenases, catalytic domain"/>
    <property type="match status" value="2"/>
</dbReference>
<accession>A0A8H7VXA5</accession>
<dbReference type="InterPro" id="IPR013154">
    <property type="entry name" value="ADH-like_N"/>
</dbReference>
<dbReference type="InterPro" id="IPR011032">
    <property type="entry name" value="GroES-like_sf"/>
</dbReference>
<dbReference type="InterPro" id="IPR047109">
    <property type="entry name" value="CAD-like"/>
</dbReference>
<evidence type="ECO:0000313" key="7">
    <source>
        <dbReference type="Proteomes" id="UP000613177"/>
    </source>
</evidence>
<dbReference type="EMBL" id="JAEPRE010000124">
    <property type="protein sequence ID" value="KAG2232073.1"/>
    <property type="molecule type" value="Genomic_DNA"/>
</dbReference>
<evidence type="ECO:0000259" key="5">
    <source>
        <dbReference type="Pfam" id="PF08240"/>
    </source>
</evidence>
<keyword evidence="2" id="KW-0862">Zinc</keyword>
<dbReference type="Gene3D" id="3.40.50.720">
    <property type="entry name" value="NAD(P)-binding Rossmann-like Domain"/>
    <property type="match status" value="1"/>
</dbReference>
<keyword evidence="4" id="KW-1133">Transmembrane helix</keyword>
<evidence type="ECO:0000256" key="2">
    <source>
        <dbReference type="ARBA" id="ARBA00022833"/>
    </source>
</evidence>
<dbReference type="AlphaFoldDB" id="A0A8H7VXA5"/>
<keyword evidence="1" id="KW-0479">Metal-binding</keyword>
<proteinExistence type="predicted"/>
<keyword evidence="3" id="KW-0560">Oxidoreductase</keyword>
<dbReference type="GO" id="GO:0046872">
    <property type="term" value="F:metal ion binding"/>
    <property type="evidence" value="ECO:0007669"/>
    <property type="project" value="UniProtKB-KW"/>
</dbReference>
<dbReference type="SUPFAM" id="SSF50129">
    <property type="entry name" value="GroES-like"/>
    <property type="match status" value="1"/>
</dbReference>
<evidence type="ECO:0000256" key="1">
    <source>
        <dbReference type="ARBA" id="ARBA00022723"/>
    </source>
</evidence>
<reference evidence="6" key="1">
    <citation type="submission" date="2021-01" db="EMBL/GenBank/DDBJ databases">
        <title>Metabolic potential, ecology and presence of endohyphal bacteria is reflected in genomic diversity of Mucoromycotina.</title>
        <authorList>
            <person name="Muszewska A."/>
            <person name="Okrasinska A."/>
            <person name="Steczkiewicz K."/>
            <person name="Drgas O."/>
            <person name="Orlowska M."/>
            <person name="Perlinska-Lenart U."/>
            <person name="Aleksandrzak-Piekarczyk T."/>
            <person name="Szatraj K."/>
            <person name="Zielenkiewicz U."/>
            <person name="Pilsyk S."/>
            <person name="Malc E."/>
            <person name="Mieczkowski P."/>
            <person name="Kruszewska J.S."/>
            <person name="Biernat P."/>
            <person name="Pawlowska J."/>
        </authorList>
    </citation>
    <scope>NUCLEOTIDE SEQUENCE</scope>
    <source>
        <strain evidence="6">WA0000018081</strain>
    </source>
</reference>
<organism evidence="6 7">
    <name type="scientific">Thamnidium elegans</name>
    <dbReference type="NCBI Taxonomy" id="101142"/>
    <lineage>
        <taxon>Eukaryota</taxon>
        <taxon>Fungi</taxon>
        <taxon>Fungi incertae sedis</taxon>
        <taxon>Mucoromycota</taxon>
        <taxon>Mucoromycotina</taxon>
        <taxon>Mucoromycetes</taxon>
        <taxon>Mucorales</taxon>
        <taxon>Mucorineae</taxon>
        <taxon>Mucoraceae</taxon>
        <taxon>Thamnidium</taxon>
    </lineage>
</organism>
<sequence length="152" mass="16732">MLVKKEIELKTWDQDTMELQITHCGLCGIDQHVLNEDWGRTSLSPCCVVGHEIAGIVTRVEKLCHAGVTTTFNTWPNGDTTYGGFAKKWRGGRRYIQKIPKGLSNEDAAPLFCAVSCVYTPMVRWGIKPRSVVGVLGMSGLGNFAVLFAKAM</sequence>
<feature type="domain" description="Alcohol dehydrogenase-like N-terminal" evidence="5">
    <location>
        <begin position="15"/>
        <end position="63"/>
    </location>
</feature>
<evidence type="ECO:0000256" key="3">
    <source>
        <dbReference type="ARBA" id="ARBA00023002"/>
    </source>
</evidence>
<evidence type="ECO:0000256" key="4">
    <source>
        <dbReference type="SAM" id="Phobius"/>
    </source>
</evidence>
<feature type="transmembrane region" description="Helical" evidence="4">
    <location>
        <begin position="132"/>
        <end position="149"/>
    </location>
</feature>
<dbReference type="Proteomes" id="UP000613177">
    <property type="component" value="Unassembled WGS sequence"/>
</dbReference>
<name>A0A8H7VXA5_9FUNG</name>